<feature type="domain" description="Peptidase S8/S53" evidence="5">
    <location>
        <begin position="277"/>
        <end position="616"/>
    </location>
</feature>
<dbReference type="PANTHER" id="PTHR43806:SF11">
    <property type="entry name" value="CEREVISIN-RELATED"/>
    <property type="match status" value="1"/>
</dbReference>
<keyword evidence="3" id="KW-0378">Hydrolase</keyword>
<evidence type="ECO:0000259" key="5">
    <source>
        <dbReference type="Pfam" id="PF00082"/>
    </source>
</evidence>
<dbReference type="Gene3D" id="3.40.50.200">
    <property type="entry name" value="Peptidase S8/S53 domain"/>
    <property type="match status" value="1"/>
</dbReference>
<gene>
    <name evidence="6" type="ORF">EA658_16790</name>
</gene>
<evidence type="ECO:0000256" key="2">
    <source>
        <dbReference type="ARBA" id="ARBA00022670"/>
    </source>
</evidence>
<reference evidence="6 7" key="1">
    <citation type="submission" date="2019-02" db="EMBL/GenBank/DDBJ databases">
        <title>WGS of Pseudoxanthomonas species novum from clinical isolates.</title>
        <authorList>
            <person name="Bernier A.-M."/>
            <person name="Bernard K."/>
            <person name="Vachon A."/>
        </authorList>
    </citation>
    <scope>NUCLEOTIDE SEQUENCE [LARGE SCALE GENOMIC DNA]</scope>
    <source>
        <strain evidence="7">NML 170316</strain>
    </source>
</reference>
<dbReference type="EMBL" id="SHME01000005">
    <property type="protein sequence ID" value="TAA17477.1"/>
    <property type="molecule type" value="Genomic_DNA"/>
</dbReference>
<keyword evidence="2" id="KW-0645">Protease</keyword>
<keyword evidence="4" id="KW-0720">Serine protease</keyword>
<name>A0ABY1WAC8_9GAMM</name>
<evidence type="ECO:0000256" key="4">
    <source>
        <dbReference type="ARBA" id="ARBA00022825"/>
    </source>
</evidence>
<evidence type="ECO:0000313" key="6">
    <source>
        <dbReference type="EMBL" id="TAA17477.1"/>
    </source>
</evidence>
<dbReference type="InterPro" id="IPR036852">
    <property type="entry name" value="Peptidase_S8/S53_dom_sf"/>
</dbReference>
<keyword evidence="7" id="KW-1185">Reference proteome</keyword>
<accession>A0ABY1WAC8</accession>
<dbReference type="InterPro" id="IPR000209">
    <property type="entry name" value="Peptidase_S8/S53_dom"/>
</dbReference>
<evidence type="ECO:0000256" key="1">
    <source>
        <dbReference type="ARBA" id="ARBA00011073"/>
    </source>
</evidence>
<dbReference type="InterPro" id="IPR034074">
    <property type="entry name" value="Y4bN_pept_dom"/>
</dbReference>
<dbReference type="Proteomes" id="UP000293089">
    <property type="component" value="Unassembled WGS sequence"/>
</dbReference>
<organism evidence="6 7">
    <name type="scientific">Pseudoxanthomonas winnipegensis</name>
    <dbReference type="NCBI Taxonomy" id="2480810"/>
    <lineage>
        <taxon>Bacteria</taxon>
        <taxon>Pseudomonadati</taxon>
        <taxon>Pseudomonadota</taxon>
        <taxon>Gammaproteobacteria</taxon>
        <taxon>Lysobacterales</taxon>
        <taxon>Lysobacteraceae</taxon>
        <taxon>Pseudoxanthomonas</taxon>
    </lineage>
</organism>
<protein>
    <submittedName>
        <fullName evidence="6">S8 family peptidase</fullName>
    </submittedName>
</protein>
<evidence type="ECO:0000313" key="7">
    <source>
        <dbReference type="Proteomes" id="UP000293089"/>
    </source>
</evidence>
<dbReference type="Pfam" id="PF00082">
    <property type="entry name" value="Peptidase_S8"/>
    <property type="match status" value="1"/>
</dbReference>
<evidence type="ECO:0000256" key="3">
    <source>
        <dbReference type="ARBA" id="ARBA00022801"/>
    </source>
</evidence>
<comment type="caution">
    <text evidence="6">The sequence shown here is derived from an EMBL/GenBank/DDBJ whole genome shotgun (WGS) entry which is preliminary data.</text>
</comment>
<dbReference type="PANTHER" id="PTHR43806">
    <property type="entry name" value="PEPTIDASE S8"/>
    <property type="match status" value="1"/>
</dbReference>
<dbReference type="CDD" id="cd04847">
    <property type="entry name" value="Peptidases_S8_Subtilisin_like_2"/>
    <property type="match status" value="1"/>
</dbReference>
<sequence length="841" mass="92598">MTEKLRHLDASSFAEDRPFKSTLMVQRDQAPQRDRASHGQRLMRELVQLRRIEERIRDRRIEEDLPPAAGLTVAVELKPKELVDPSSLSWKREGIEVLTVVDGGDHDLVVLHIPDGKLSAFEKRISRYLNEQSNRGKPKNAALVNAIESFRHAAFGELWTDDAPMPAEYQAQWFQLWLRIKDRDPGTTRDAFAEVAERLGVTVERGYVPFPGRVVVAAHSTRALLEHAILLLDAVAEIRSVRPTSEFFLSDLTPADQAQWARNLVERTEHGDVTESAFVTLLDTGVAQGHPLIRASLDLNDMHGADSTWGNADWHGHGTEMAGLILHGNLVAPLAAAEPHSVPHRIESVNIYPPAGRTPYHLYGLVMRMAVDVVESSQPDRRRTFAMMTSCIEGSHGQPSEWSASIDQLAAGATGTLELDEEHERVRRLFVLSAGNVPWDEWTNYPAINSLSSIENPGQAWNAITVGAHTDLDTIDATKWPSYACIASAGSLSPSSKTSILWKKGWPFKPDVVAEGGNGSMDIGQPIVGPGSLRLLTTYRDPATAMFTDTGDTSAAAAEVSRLCAHLSTRYPNYWPETIRALVIHGARYTPAMRALYPVNPVRQDKENLLRQFGYGAVNGSLTLTSETGRPTLILQEEIVPYKKEKGAIKLNMLKLHSLPWPAAALQALGAATVEMRVTLSYFVDPNPSQRGWQSKFRYQSHGLRFAVQGATETPAIFGQRINKLEREEAEEAGNAADHMSDPDKAGWMFGAALRVRGSLHSDVWRGTGADLAQKSHIAVFPVGGWWKDWKEAEQAGTAVRYSLVVSLEVAGEVDVDLYTPIQTAIGAAIGVPIVTVIEGE</sequence>
<dbReference type="SUPFAM" id="SSF52743">
    <property type="entry name" value="Subtilisin-like"/>
    <property type="match status" value="1"/>
</dbReference>
<comment type="similarity">
    <text evidence="1">Belongs to the peptidase S8 family.</text>
</comment>
<dbReference type="InterPro" id="IPR050131">
    <property type="entry name" value="Peptidase_S8_subtilisin-like"/>
</dbReference>
<proteinExistence type="inferred from homology"/>